<feature type="compositionally biased region" description="Acidic residues" evidence="8">
    <location>
        <begin position="309"/>
        <end position="319"/>
    </location>
</feature>
<feature type="compositionally biased region" description="Basic residues" evidence="8">
    <location>
        <begin position="232"/>
        <end position="247"/>
    </location>
</feature>
<accession>D8PLX8</accession>
<keyword evidence="5" id="KW-0010">Activator</keyword>
<keyword evidence="6" id="KW-0804">Transcription</keyword>
<dbReference type="PANTHER" id="PTHR15970">
    <property type="entry name" value="ELL-ASSOCIATED FACTOR EAF"/>
    <property type="match status" value="1"/>
</dbReference>
<dbReference type="GO" id="GO:0003711">
    <property type="term" value="F:transcription elongation factor activity"/>
    <property type="evidence" value="ECO:0007669"/>
    <property type="project" value="TreeGrafter"/>
</dbReference>
<feature type="compositionally biased region" description="Low complexity" evidence="8">
    <location>
        <begin position="188"/>
        <end position="209"/>
    </location>
</feature>
<dbReference type="eggNOG" id="ENOG502SEGQ">
    <property type="taxonomic scope" value="Eukaryota"/>
</dbReference>
<dbReference type="VEuPathDB" id="FungiDB:SCHCODRAFT_02624659"/>
<keyword evidence="7" id="KW-0539">Nucleus</keyword>
<dbReference type="Pfam" id="PF09816">
    <property type="entry name" value="EAF"/>
    <property type="match status" value="1"/>
</dbReference>
<dbReference type="GeneID" id="9588827"/>
<dbReference type="OrthoDB" id="125903at2759"/>
<keyword evidence="3" id="KW-0597">Phosphoprotein</keyword>
<organism evidence="11">
    <name type="scientific">Schizophyllum commune (strain H4-8 / FGSC 9210)</name>
    <name type="common">Split gill fungus</name>
    <dbReference type="NCBI Taxonomy" id="578458"/>
    <lineage>
        <taxon>Eukaryota</taxon>
        <taxon>Fungi</taxon>
        <taxon>Dikarya</taxon>
        <taxon>Basidiomycota</taxon>
        <taxon>Agaricomycotina</taxon>
        <taxon>Agaricomycetes</taxon>
        <taxon>Agaricomycetidae</taxon>
        <taxon>Agaricales</taxon>
        <taxon>Schizophyllaceae</taxon>
        <taxon>Schizophyllum</taxon>
    </lineage>
</organism>
<feature type="domain" description="Transcription elongation factor Eaf N-terminal" evidence="9">
    <location>
        <begin position="16"/>
        <end position="129"/>
    </location>
</feature>
<evidence type="ECO:0000256" key="3">
    <source>
        <dbReference type="ARBA" id="ARBA00022553"/>
    </source>
</evidence>
<evidence type="ECO:0000313" key="10">
    <source>
        <dbReference type="EMBL" id="EFJ02064.1"/>
    </source>
</evidence>
<comment type="similarity">
    <text evidence="2">Belongs to the EAF family.</text>
</comment>
<dbReference type="AlphaFoldDB" id="D8PLX8"/>
<comment type="subcellular location">
    <subcellularLocation>
        <location evidence="1">Nucleus</location>
    </subcellularLocation>
</comment>
<feature type="compositionally biased region" description="Basic residues" evidence="8">
    <location>
        <begin position="172"/>
        <end position="187"/>
    </location>
</feature>
<keyword evidence="4" id="KW-0805">Transcription regulation</keyword>
<evidence type="ECO:0000256" key="7">
    <source>
        <dbReference type="ARBA" id="ARBA00023242"/>
    </source>
</evidence>
<dbReference type="OMA" id="AKEWECV"/>
<feature type="region of interest" description="Disordered" evidence="8">
    <location>
        <begin position="151"/>
        <end position="330"/>
    </location>
</feature>
<keyword evidence="11" id="KW-1185">Reference proteome</keyword>
<dbReference type="STRING" id="578458.D8PLX8"/>
<evidence type="ECO:0000256" key="2">
    <source>
        <dbReference type="ARBA" id="ARBA00007798"/>
    </source>
</evidence>
<dbReference type="KEGG" id="scm:SCHCO_02624659"/>
<reference evidence="10 11" key="1">
    <citation type="journal article" date="2010" name="Nat. Biotechnol.">
        <title>Genome sequence of the model mushroom Schizophyllum commune.</title>
        <authorList>
            <person name="Ohm R.A."/>
            <person name="de Jong J.F."/>
            <person name="Lugones L.G."/>
            <person name="Aerts A."/>
            <person name="Kothe E."/>
            <person name="Stajich J.E."/>
            <person name="de Vries R.P."/>
            <person name="Record E."/>
            <person name="Levasseur A."/>
            <person name="Baker S.E."/>
            <person name="Bartholomew K.A."/>
            <person name="Coutinho P.M."/>
            <person name="Erdmann S."/>
            <person name="Fowler T.J."/>
            <person name="Gathman A.C."/>
            <person name="Lombard V."/>
            <person name="Henrissat B."/>
            <person name="Knabe N."/>
            <person name="Kuees U."/>
            <person name="Lilly W.W."/>
            <person name="Lindquist E."/>
            <person name="Lucas S."/>
            <person name="Magnuson J.K."/>
            <person name="Piumi F."/>
            <person name="Raudaskoski M."/>
            <person name="Salamov A."/>
            <person name="Schmutz J."/>
            <person name="Schwarze F.W.M.R."/>
            <person name="vanKuyk P.A."/>
            <person name="Horton J.S."/>
            <person name="Grigoriev I.V."/>
            <person name="Woesten H.A.B."/>
        </authorList>
    </citation>
    <scope>NUCLEOTIDE SEQUENCE [LARGE SCALE GENOMIC DNA]</scope>
    <source>
        <strain evidence="11">H4-8 / FGSC 9210</strain>
    </source>
</reference>
<evidence type="ECO:0000313" key="11">
    <source>
        <dbReference type="Proteomes" id="UP000007431"/>
    </source>
</evidence>
<dbReference type="GO" id="GO:0032783">
    <property type="term" value="C:super elongation complex"/>
    <property type="evidence" value="ECO:0007669"/>
    <property type="project" value="InterPro"/>
</dbReference>
<protein>
    <recommendedName>
        <fullName evidence="9">Transcription elongation factor Eaf N-terminal domain-containing protein</fullName>
    </recommendedName>
</protein>
<dbReference type="RefSeq" id="XP_003036966.1">
    <property type="nucleotide sequence ID" value="XM_003036920.1"/>
</dbReference>
<dbReference type="HOGENOM" id="CLU_017136_0_0_1"/>
<feature type="compositionally biased region" description="Acidic residues" evidence="8">
    <location>
        <begin position="371"/>
        <end position="387"/>
    </location>
</feature>
<evidence type="ECO:0000259" key="9">
    <source>
        <dbReference type="Pfam" id="PF09816"/>
    </source>
</evidence>
<sequence>MSLETPWLPASGRHSVSVGNSLAKALQARKHRTGPPPPSKFDKFWYSVRYNHKPSSIDTSKAGHVVRHSENRDFPVTLQQPSKDGKTLEWQGQEANPAEWTCVLIYDSATQSYVLEKVESSLSMTYVRRTGAGDAAPDPTPSDDLAGALEDALREQESSEEGEIPLHEIHSPKGKSKQAKPKPKPFTKPKLSQPAPETPSTSTASSSSAKGKLKRESPPPSSNEPSASAARPAKRARPSPPPVKRKSQPVPQKKASPEPAELMFPTANNAITLPGASGHVPTPPPVSMPTPREPSPVATPTMDLTGGQDSDEGEDDWEEVASPQLAEEPAAPVDFLGLEMEEIDGNDMPGGEVDNDLERELENELGGGEAGDGEDDEEDDDMVDVFEEELHKQLDDGLGSGDMVGADDYQEDDDFLAQSMEPPPSPNNGAPKSLQELAGAGSFEYEDDSSSSDEDDDE</sequence>
<name>D8PLX8_SCHCM</name>
<feature type="compositionally biased region" description="Pro residues" evidence="8">
    <location>
        <begin position="281"/>
        <end position="294"/>
    </location>
</feature>
<dbReference type="InParanoid" id="D8PLX8"/>
<evidence type="ECO:0000256" key="5">
    <source>
        <dbReference type="ARBA" id="ARBA00023159"/>
    </source>
</evidence>
<evidence type="ECO:0000256" key="1">
    <source>
        <dbReference type="ARBA" id="ARBA00004123"/>
    </source>
</evidence>
<gene>
    <name evidence="10" type="ORF">SCHCODRAFT_103374</name>
</gene>
<dbReference type="EMBL" id="GL377302">
    <property type="protein sequence ID" value="EFJ02064.1"/>
    <property type="molecule type" value="Genomic_DNA"/>
</dbReference>
<dbReference type="InterPro" id="IPR027093">
    <property type="entry name" value="EAF_fam"/>
</dbReference>
<feature type="region of interest" description="Disordered" evidence="8">
    <location>
        <begin position="342"/>
        <end position="458"/>
    </location>
</feature>
<feature type="compositionally biased region" description="Acidic residues" evidence="8">
    <location>
        <begin position="444"/>
        <end position="458"/>
    </location>
</feature>
<dbReference type="InterPro" id="IPR019194">
    <property type="entry name" value="Tscrpt_elong_fac_Eaf_N"/>
</dbReference>
<evidence type="ECO:0000256" key="6">
    <source>
        <dbReference type="ARBA" id="ARBA00023163"/>
    </source>
</evidence>
<evidence type="ECO:0000256" key="8">
    <source>
        <dbReference type="SAM" id="MobiDB-lite"/>
    </source>
</evidence>
<proteinExistence type="inferred from homology"/>
<dbReference type="Proteomes" id="UP000007431">
    <property type="component" value="Unassembled WGS sequence"/>
</dbReference>
<evidence type="ECO:0000256" key="4">
    <source>
        <dbReference type="ARBA" id="ARBA00023015"/>
    </source>
</evidence>
<dbReference type="GO" id="GO:0006368">
    <property type="term" value="P:transcription elongation by RNA polymerase II"/>
    <property type="evidence" value="ECO:0007669"/>
    <property type="project" value="InterPro"/>
</dbReference>
<feature type="non-terminal residue" evidence="10">
    <location>
        <position position="458"/>
    </location>
</feature>
<dbReference type="PANTHER" id="PTHR15970:SF2">
    <property type="entry name" value="ELL-ASSOCIATED FACTOR EAF"/>
    <property type="match status" value="1"/>
</dbReference>